<reference evidence="2" key="1">
    <citation type="submission" date="2016-03" db="EMBL/GenBank/DDBJ databases">
        <title>Draft genome sequence of Rosellinia necatrix.</title>
        <authorList>
            <person name="Kanematsu S."/>
        </authorList>
    </citation>
    <scope>NUCLEOTIDE SEQUENCE [LARGE SCALE GENOMIC DNA]</scope>
    <source>
        <strain evidence="2">W97</strain>
    </source>
</reference>
<keyword evidence="3" id="KW-1185">Reference proteome</keyword>
<dbReference type="EMBL" id="DF977461">
    <property type="protein sequence ID" value="GAP88809.2"/>
    <property type="molecule type" value="Genomic_DNA"/>
</dbReference>
<proteinExistence type="predicted"/>
<dbReference type="STRING" id="77044.A0A1W2TKL7"/>
<gene>
    <name evidence="2" type="ORF">SAMD00023353_1600290</name>
</gene>
<feature type="region of interest" description="Disordered" evidence="1">
    <location>
        <begin position="444"/>
        <end position="493"/>
    </location>
</feature>
<accession>A0A1W2TKL7</accession>
<protein>
    <submittedName>
        <fullName evidence="2">Putative serine threonine-protein phosphatase 6 regulatory ankyrin repeat subunit C</fullName>
    </submittedName>
</protein>
<feature type="region of interest" description="Disordered" evidence="1">
    <location>
        <begin position="388"/>
        <end position="429"/>
    </location>
</feature>
<evidence type="ECO:0000256" key="1">
    <source>
        <dbReference type="SAM" id="MobiDB-lite"/>
    </source>
</evidence>
<feature type="region of interest" description="Disordered" evidence="1">
    <location>
        <begin position="247"/>
        <end position="275"/>
    </location>
</feature>
<name>A0A1W2TKL7_ROSNE</name>
<dbReference type="Proteomes" id="UP000054516">
    <property type="component" value="Unassembled WGS sequence"/>
</dbReference>
<feature type="compositionally biased region" description="Pro residues" evidence="1">
    <location>
        <begin position="263"/>
        <end position="274"/>
    </location>
</feature>
<feature type="compositionally biased region" description="Basic residues" evidence="1">
    <location>
        <begin position="466"/>
        <end position="476"/>
    </location>
</feature>
<dbReference type="AlphaFoldDB" id="A0A1W2TKL7"/>
<evidence type="ECO:0000313" key="2">
    <source>
        <dbReference type="EMBL" id="GAP88809.2"/>
    </source>
</evidence>
<dbReference type="OrthoDB" id="433924at2759"/>
<evidence type="ECO:0000313" key="3">
    <source>
        <dbReference type="Proteomes" id="UP000054516"/>
    </source>
</evidence>
<sequence length="528" mass="59662">MSQPMDDNGFIVVESTDTQRGDMGYFSHKLAKKGKKIQVFIKILEVDTGIRMDRSKTIGTITVKNSNNILMLAHSGYSSGIQKEFNCLDTAKWNTIALNYLAKQIRFKFPMNNRDNARAPILDEHRGRAHAGHVEVLLAAWYVVETVRKAFDFDDKSEKWVIAQLRRLREADLGNKRTAFITIDSEPCRTCLQFLNQLSRYTGILFMVTGSRGVGPIQVRIGGERRLDVVGDVFIESEDEPIADAYEEENSNPEPLRGLPLEPVTPTPVTPAPKPILRRSTSWKAVQWTPDDPDKLLSCYKRKTPVYQPPGHSYTPPRPETPVDIEKYWANNSPGTQAARGKEALVPRVENNVPKEVVCAPRANGGWEDLGNGLFICETNKSRDWAEEKRMKEELSPTFPSPTPSREYTQRDEAPAGATEPQGSSGQDFASSAYWATREIATTKTSAERSIVQTTPPPPREELSVRSHRSRYKPTKTTRTTTTAGLWPGGRRIPRLDEFRHRGEDDAAADESMFRRRYAILRSRRRES</sequence>
<organism evidence="2">
    <name type="scientific">Rosellinia necatrix</name>
    <name type="common">White root-rot fungus</name>
    <dbReference type="NCBI Taxonomy" id="77044"/>
    <lineage>
        <taxon>Eukaryota</taxon>
        <taxon>Fungi</taxon>
        <taxon>Dikarya</taxon>
        <taxon>Ascomycota</taxon>
        <taxon>Pezizomycotina</taxon>
        <taxon>Sordariomycetes</taxon>
        <taxon>Xylariomycetidae</taxon>
        <taxon>Xylariales</taxon>
        <taxon>Xylariaceae</taxon>
        <taxon>Rosellinia</taxon>
    </lineage>
</organism>